<comment type="caution">
    <text evidence="2">The sequence shown here is derived from an EMBL/GenBank/DDBJ whole genome shotgun (WGS) entry which is preliminary data.</text>
</comment>
<dbReference type="PANTHER" id="PTHR26312">
    <property type="entry name" value="TETRATRICOPEPTIDE REPEAT PROTEIN 5"/>
    <property type="match status" value="1"/>
</dbReference>
<sequence length="605" mass="66298">MAGSCIRLPATRAAVPAPLPTPSPSSSKIVATISSHCSTRRKARDRVRDLSVACRIECRSPFLGNQSSSLYRSQSLEIGNGNRKERQTLRRAVSADFQFFDEDEEFAKKLQELVLGGNSDDVNQQNFDIDALSESVPSTSSNLGLVSPAINQPWQVSRFGPSTIGITQGGISNYCDLPASLRIIKQKKKNQKVTNWEEGFWEVGEIACCSVSGFGPSAIGIPQGGIGNNCHLPASLRIIKQKRKNQKVTNWEEGFWEVGEIACCSVSKAFSSMVFMIRELQSYTLYMRQGLFYEDIQDILGWVQQDMHASFVWLFQQIFSGTPILMVSVMLLLANFTVYSMTDLVALAAPLSQPQASAVVVVESNFEQKTNLQFDQATVVKTFSPGKAASVGGCGGGGGKVGPVAGSTDDGRSEGPSSSQQIKPAGTPSKVTGDVNVEVVREEDEEAAWNRIVEEAKEMQASVTDESLMDPDVLKWLVKPVVVEAENDAYPEYVKTELHYQQAVQQDPESSLLLTNFAQFLQLVLHDNERAEHYYKKAVAVKPADAEAFNKYATFLWLVKDDIGGAEENYLEALAADPGNAYHAGSYAHFLWNTGGEDTCFPLYA</sequence>
<dbReference type="OrthoDB" id="1924189at2759"/>
<evidence type="ECO:0000313" key="2">
    <source>
        <dbReference type="EMBL" id="KAF3334118.1"/>
    </source>
</evidence>
<dbReference type="Proteomes" id="UP000623129">
    <property type="component" value="Unassembled WGS sequence"/>
</dbReference>
<evidence type="ECO:0000313" key="3">
    <source>
        <dbReference type="Proteomes" id="UP000623129"/>
    </source>
</evidence>
<dbReference type="InterPro" id="IPR011990">
    <property type="entry name" value="TPR-like_helical_dom_sf"/>
</dbReference>
<reference evidence="2" key="1">
    <citation type="submission" date="2020-01" db="EMBL/GenBank/DDBJ databases">
        <title>Genome sequence of Kobresia littledalei, the first chromosome-level genome in the family Cyperaceae.</title>
        <authorList>
            <person name="Qu G."/>
        </authorList>
    </citation>
    <scope>NUCLEOTIDE SEQUENCE</scope>
    <source>
        <strain evidence="2">C.B.Clarke</strain>
        <tissue evidence="2">Leaf</tissue>
    </source>
</reference>
<proteinExistence type="predicted"/>
<dbReference type="Gene3D" id="1.25.40.10">
    <property type="entry name" value="Tetratricopeptide repeat domain"/>
    <property type="match status" value="1"/>
</dbReference>
<keyword evidence="3" id="KW-1185">Reference proteome</keyword>
<evidence type="ECO:0000256" key="1">
    <source>
        <dbReference type="SAM" id="MobiDB-lite"/>
    </source>
</evidence>
<dbReference type="AlphaFoldDB" id="A0A833RG82"/>
<dbReference type="PANTHER" id="PTHR26312:SF132">
    <property type="entry name" value="OS01G0855200 PROTEIN"/>
    <property type="match status" value="1"/>
</dbReference>
<feature type="compositionally biased region" description="Gly residues" evidence="1">
    <location>
        <begin position="392"/>
        <end position="401"/>
    </location>
</feature>
<name>A0A833RG82_9POAL</name>
<dbReference type="EMBL" id="SWLB01000009">
    <property type="protein sequence ID" value="KAF3334118.1"/>
    <property type="molecule type" value="Genomic_DNA"/>
</dbReference>
<protein>
    <submittedName>
        <fullName evidence="2">Uncharacterized protein</fullName>
    </submittedName>
</protein>
<dbReference type="SUPFAM" id="SSF48452">
    <property type="entry name" value="TPR-like"/>
    <property type="match status" value="1"/>
</dbReference>
<feature type="region of interest" description="Disordered" evidence="1">
    <location>
        <begin position="392"/>
        <end position="431"/>
    </location>
</feature>
<gene>
    <name evidence="2" type="ORF">FCM35_KLT20722</name>
</gene>
<accession>A0A833RG82</accession>
<organism evidence="2 3">
    <name type="scientific">Carex littledalei</name>
    <dbReference type="NCBI Taxonomy" id="544730"/>
    <lineage>
        <taxon>Eukaryota</taxon>
        <taxon>Viridiplantae</taxon>
        <taxon>Streptophyta</taxon>
        <taxon>Embryophyta</taxon>
        <taxon>Tracheophyta</taxon>
        <taxon>Spermatophyta</taxon>
        <taxon>Magnoliopsida</taxon>
        <taxon>Liliopsida</taxon>
        <taxon>Poales</taxon>
        <taxon>Cyperaceae</taxon>
        <taxon>Cyperoideae</taxon>
        <taxon>Cariceae</taxon>
        <taxon>Carex</taxon>
        <taxon>Carex subgen. Euthyceras</taxon>
    </lineage>
</organism>